<feature type="compositionally biased region" description="Polar residues" evidence="6">
    <location>
        <begin position="88"/>
        <end position="99"/>
    </location>
</feature>
<reference evidence="9" key="1">
    <citation type="submission" date="2018-06" db="EMBL/GenBank/DDBJ databases">
        <authorList>
            <person name="Zhirakovskaya E."/>
        </authorList>
    </citation>
    <scope>NUCLEOTIDE SEQUENCE</scope>
</reference>
<feature type="domain" description="Peripheral subunit-binding (PSBD)" evidence="8">
    <location>
        <begin position="138"/>
        <end position="175"/>
    </location>
</feature>
<dbReference type="Pfam" id="PF00364">
    <property type="entry name" value="Biotin_lipoyl"/>
    <property type="match status" value="1"/>
</dbReference>
<dbReference type="GO" id="GO:0031405">
    <property type="term" value="F:lipoic acid binding"/>
    <property type="evidence" value="ECO:0007669"/>
    <property type="project" value="TreeGrafter"/>
</dbReference>
<dbReference type="SUPFAM" id="SSF52777">
    <property type="entry name" value="CoA-dependent acyltransferases"/>
    <property type="match status" value="1"/>
</dbReference>
<comment type="similarity">
    <text evidence="2">Belongs to the 2-oxoacid dehydrogenase family.</text>
</comment>
<dbReference type="SUPFAM" id="SSF51230">
    <property type="entry name" value="Single hybrid motif"/>
    <property type="match status" value="1"/>
</dbReference>
<dbReference type="InterPro" id="IPR003016">
    <property type="entry name" value="2-oxoA_DH_lipoyl-BS"/>
</dbReference>
<dbReference type="InterPro" id="IPR050743">
    <property type="entry name" value="2-oxoacid_DH_E2_comp"/>
</dbReference>
<evidence type="ECO:0000256" key="1">
    <source>
        <dbReference type="ARBA" id="ARBA00001938"/>
    </source>
</evidence>
<dbReference type="InterPro" id="IPR011053">
    <property type="entry name" value="Single_hybrid_motif"/>
</dbReference>
<dbReference type="InterPro" id="IPR004167">
    <property type="entry name" value="PSBD"/>
</dbReference>
<feature type="region of interest" description="Disordered" evidence="6">
    <location>
        <begin position="172"/>
        <end position="195"/>
    </location>
</feature>
<keyword evidence="9" id="KW-0670">Pyruvate</keyword>
<keyword evidence="4" id="KW-0450">Lipoyl</keyword>
<organism evidence="9">
    <name type="scientific">hydrothermal vent metagenome</name>
    <dbReference type="NCBI Taxonomy" id="652676"/>
    <lineage>
        <taxon>unclassified sequences</taxon>
        <taxon>metagenomes</taxon>
        <taxon>ecological metagenomes</taxon>
    </lineage>
</organism>
<dbReference type="PROSITE" id="PS50968">
    <property type="entry name" value="BIOTINYL_LIPOYL"/>
    <property type="match status" value="1"/>
</dbReference>
<feature type="domain" description="Lipoyl-binding" evidence="7">
    <location>
        <begin position="2"/>
        <end position="77"/>
    </location>
</feature>
<dbReference type="Gene3D" id="3.30.559.10">
    <property type="entry name" value="Chloramphenicol acetyltransferase-like domain"/>
    <property type="match status" value="1"/>
</dbReference>
<protein>
    <submittedName>
        <fullName evidence="9">Dihydrolipoamide acetyltransferase component of pyruvate dehydrogenase complex</fullName>
        <ecNumber evidence="9">2.3.1.12</ecNumber>
    </submittedName>
</protein>
<dbReference type="EC" id="2.3.1.12" evidence="9"/>
<dbReference type="EMBL" id="UOGF01000040">
    <property type="protein sequence ID" value="VAX28645.1"/>
    <property type="molecule type" value="Genomic_DNA"/>
</dbReference>
<evidence type="ECO:0000256" key="4">
    <source>
        <dbReference type="ARBA" id="ARBA00022823"/>
    </source>
</evidence>
<dbReference type="InterPro" id="IPR000089">
    <property type="entry name" value="Biotin_lipoyl"/>
</dbReference>
<accession>A0A3B1DA42</accession>
<dbReference type="SUPFAM" id="SSF47005">
    <property type="entry name" value="Peripheral subunit-binding domain of 2-oxo acid dehydrogenase complex"/>
    <property type="match status" value="1"/>
</dbReference>
<dbReference type="Pfam" id="PF02817">
    <property type="entry name" value="E3_binding"/>
    <property type="match status" value="1"/>
</dbReference>
<dbReference type="Gene3D" id="2.40.50.100">
    <property type="match status" value="1"/>
</dbReference>
<dbReference type="FunFam" id="3.30.559.10:FF:000007">
    <property type="entry name" value="Dihydrolipoamide acetyltransferase component of pyruvate dehydrogenase complex"/>
    <property type="match status" value="1"/>
</dbReference>
<dbReference type="GO" id="GO:0004742">
    <property type="term" value="F:dihydrolipoyllysine-residue acetyltransferase activity"/>
    <property type="evidence" value="ECO:0007669"/>
    <property type="project" value="UniProtKB-EC"/>
</dbReference>
<dbReference type="GO" id="GO:0005737">
    <property type="term" value="C:cytoplasm"/>
    <property type="evidence" value="ECO:0007669"/>
    <property type="project" value="TreeGrafter"/>
</dbReference>
<keyword evidence="5 9" id="KW-0012">Acyltransferase</keyword>
<evidence type="ECO:0000259" key="8">
    <source>
        <dbReference type="PROSITE" id="PS51826"/>
    </source>
</evidence>
<name>A0A3B1DA42_9ZZZZ</name>
<dbReference type="PANTHER" id="PTHR43178">
    <property type="entry name" value="DIHYDROLIPOAMIDE ACETYLTRANSFERASE COMPONENT OF PYRUVATE DEHYDROGENASE COMPLEX"/>
    <property type="match status" value="1"/>
</dbReference>
<gene>
    <name evidence="9" type="ORF">MNBD_NITROSPIRAE01-807</name>
</gene>
<dbReference type="Pfam" id="PF00198">
    <property type="entry name" value="2-oxoacid_dh"/>
    <property type="match status" value="1"/>
</dbReference>
<evidence type="ECO:0000313" key="9">
    <source>
        <dbReference type="EMBL" id="VAX28645.1"/>
    </source>
</evidence>
<sequence>MEKTFYFPDVGEGIAEGEVVQWLVKVGDLVKEDQAVVEVETDKAVVSLPSPFSGKITDIQAASGEIIPVGAALFTVETEVASAETGKISPSTESLSLQKRSSKKDGGSVVGVLKESDEEFVLPPGLNAPIKQDTPKTRAIPSVRVLAKKLGVDLSLLQGSGPAGRIMRDDVEQAATAQADKTREKQESATKEDHTSLGPIERIPFRGVRRSAARRVMQSSKTVAPVTFVDDADITKLERVRLAKKDMTEEKGFKLTYLPFIIKSVVAGLKTYPFLNASLDEAKKEVILKKYYNIGIAVDTPEGLMVFVLKNADQKSILDLAEEISQLTEKAYTRTITLSELKGGTFTLTNYGVIGGIYGTPIINYPEVGILGLGKIEDKAVVRNGEIVIRKMLPLSLTFDHRVIYGAESARFMNTVIEHLEDPDLLLVTGK</sequence>
<evidence type="ECO:0000259" key="7">
    <source>
        <dbReference type="PROSITE" id="PS50968"/>
    </source>
</evidence>
<feature type="compositionally biased region" description="Basic and acidic residues" evidence="6">
    <location>
        <begin position="180"/>
        <end position="195"/>
    </location>
</feature>
<dbReference type="CDD" id="cd06849">
    <property type="entry name" value="lipoyl_domain"/>
    <property type="match status" value="1"/>
</dbReference>
<dbReference type="PROSITE" id="PS51826">
    <property type="entry name" value="PSBD"/>
    <property type="match status" value="1"/>
</dbReference>
<comment type="cofactor">
    <cofactor evidence="1">
        <name>(R)-lipoate</name>
        <dbReference type="ChEBI" id="CHEBI:83088"/>
    </cofactor>
</comment>
<evidence type="ECO:0000256" key="2">
    <source>
        <dbReference type="ARBA" id="ARBA00007317"/>
    </source>
</evidence>
<proteinExistence type="inferred from homology"/>
<dbReference type="AlphaFoldDB" id="A0A3B1DA42"/>
<dbReference type="PANTHER" id="PTHR43178:SF5">
    <property type="entry name" value="LIPOAMIDE ACYLTRANSFERASE COMPONENT OF BRANCHED-CHAIN ALPHA-KETO ACID DEHYDROGENASE COMPLEX, MITOCHONDRIAL"/>
    <property type="match status" value="1"/>
</dbReference>
<evidence type="ECO:0000256" key="6">
    <source>
        <dbReference type="SAM" id="MobiDB-lite"/>
    </source>
</evidence>
<evidence type="ECO:0000256" key="3">
    <source>
        <dbReference type="ARBA" id="ARBA00022679"/>
    </source>
</evidence>
<evidence type="ECO:0000256" key="5">
    <source>
        <dbReference type="ARBA" id="ARBA00023315"/>
    </source>
</evidence>
<dbReference type="InterPro" id="IPR001078">
    <property type="entry name" value="2-oxoacid_DH_actylTfrase"/>
</dbReference>
<dbReference type="InterPro" id="IPR023213">
    <property type="entry name" value="CAT-like_dom_sf"/>
</dbReference>
<dbReference type="PROSITE" id="PS00189">
    <property type="entry name" value="LIPOYL"/>
    <property type="match status" value="1"/>
</dbReference>
<keyword evidence="3 9" id="KW-0808">Transferase</keyword>
<dbReference type="InterPro" id="IPR036625">
    <property type="entry name" value="E3-bd_dom_sf"/>
</dbReference>
<dbReference type="Gene3D" id="4.10.320.10">
    <property type="entry name" value="E3-binding domain"/>
    <property type="match status" value="1"/>
</dbReference>
<feature type="region of interest" description="Disordered" evidence="6">
    <location>
        <begin position="85"/>
        <end position="109"/>
    </location>
</feature>